<feature type="transmembrane region" description="Helical" evidence="9">
    <location>
        <begin position="56"/>
        <end position="76"/>
    </location>
</feature>
<evidence type="ECO:0000256" key="1">
    <source>
        <dbReference type="ARBA" id="ARBA00004651"/>
    </source>
</evidence>
<evidence type="ECO:0000256" key="7">
    <source>
        <dbReference type="ARBA" id="ARBA00023136"/>
    </source>
</evidence>
<sequence length="529" mass="54541">MSAPTPPAPGGPHPSGTRTTPVMVACMLSAFVAILDLQIVSTALPRIAGDLGGIDLFAWVTIAYVIASSVTTPIYGKLGDLFGRKVTYLSAMGLFLLGSALAGAAGSMEQLIVFRIVQGLGAGGLFVSVLAIIGELFTPREGAKYYGMFGMVFAGASLAGPAVGGLLTDALSWHWVFLVNLPVGAVIVALLVKYLHLPRKAAAGAKLDYAGIVTLSAAIIALTLLTSWGGVEYAWTSPQIIGLGLGTLVFLGLFVKAESTASEPIVPLRLFRDSTFTISLLGTTICGIVFVGAVQFLALYVQVATGASPTASGFILLPMMMGLVLSSVGSSRIIMKTGTYKIFPILSMALGIVGALLLSTMDSDTPRVLTILYMVVFGFASGLSAQVFTQAAQNTAPPQDMGAVSGTVTFGRSFGTSIGISLFAAVFYGRLTDELAARVPDGALDGIDRNSLSSDTVLATLADPVRGAVEDAYAASLTPVFTTAVPILAVGLVLTLLMKNLTLRSRHHGADEPAESPAPAAADGTPETA</sequence>
<feature type="transmembrane region" description="Helical" evidence="9">
    <location>
        <begin position="173"/>
        <end position="195"/>
    </location>
</feature>
<feature type="transmembrane region" description="Helical" evidence="9">
    <location>
        <begin position="409"/>
        <end position="428"/>
    </location>
</feature>
<dbReference type="PANTHER" id="PTHR23501:SF197">
    <property type="entry name" value="COMD"/>
    <property type="match status" value="1"/>
</dbReference>
<evidence type="ECO:0000256" key="2">
    <source>
        <dbReference type="ARBA" id="ARBA00007520"/>
    </source>
</evidence>
<dbReference type="Gene3D" id="1.20.1250.20">
    <property type="entry name" value="MFS general substrate transporter like domains"/>
    <property type="match status" value="1"/>
</dbReference>
<evidence type="ECO:0000256" key="8">
    <source>
        <dbReference type="SAM" id="MobiDB-lite"/>
    </source>
</evidence>
<evidence type="ECO:0000256" key="4">
    <source>
        <dbReference type="ARBA" id="ARBA00022475"/>
    </source>
</evidence>
<keyword evidence="7 9" id="KW-0472">Membrane</keyword>
<name>A0A1V0U9F1_STRVN</name>
<dbReference type="FunFam" id="1.20.1720.10:FF:000004">
    <property type="entry name" value="EmrB/QacA family drug resistance transporter"/>
    <property type="match status" value="1"/>
</dbReference>
<feature type="transmembrane region" description="Helical" evidence="9">
    <location>
        <begin position="473"/>
        <end position="497"/>
    </location>
</feature>
<dbReference type="InterPro" id="IPR036259">
    <property type="entry name" value="MFS_trans_sf"/>
</dbReference>
<feature type="transmembrane region" description="Helical" evidence="9">
    <location>
        <begin position="112"/>
        <end position="133"/>
    </location>
</feature>
<feature type="transmembrane region" description="Helical" evidence="9">
    <location>
        <begin position="342"/>
        <end position="361"/>
    </location>
</feature>
<feature type="domain" description="Major facilitator superfamily (MFS) profile" evidence="10">
    <location>
        <begin position="22"/>
        <end position="503"/>
    </location>
</feature>
<dbReference type="Gene3D" id="1.20.1720.10">
    <property type="entry name" value="Multidrug resistance protein D"/>
    <property type="match status" value="1"/>
</dbReference>
<evidence type="ECO:0000256" key="5">
    <source>
        <dbReference type="ARBA" id="ARBA00022692"/>
    </source>
</evidence>
<dbReference type="STRING" id="1935.B1H20_09595"/>
<evidence type="ECO:0000259" key="10">
    <source>
        <dbReference type="PROSITE" id="PS50850"/>
    </source>
</evidence>
<protein>
    <submittedName>
        <fullName evidence="11">MFS transporter</fullName>
    </submittedName>
</protein>
<keyword evidence="6 9" id="KW-1133">Transmembrane helix</keyword>
<organism evidence="11 12">
    <name type="scientific">Streptomyces violaceoruber</name>
    <dbReference type="NCBI Taxonomy" id="1935"/>
    <lineage>
        <taxon>Bacteria</taxon>
        <taxon>Bacillati</taxon>
        <taxon>Actinomycetota</taxon>
        <taxon>Actinomycetes</taxon>
        <taxon>Kitasatosporales</taxon>
        <taxon>Streptomycetaceae</taxon>
        <taxon>Streptomyces</taxon>
        <taxon>Streptomyces violaceoruber group</taxon>
    </lineage>
</organism>
<dbReference type="PROSITE" id="PS50850">
    <property type="entry name" value="MFS"/>
    <property type="match status" value="1"/>
</dbReference>
<feature type="transmembrane region" description="Helical" evidence="9">
    <location>
        <begin position="22"/>
        <end position="44"/>
    </location>
</feature>
<dbReference type="CDD" id="cd17502">
    <property type="entry name" value="MFS_Azr1_MDR_like"/>
    <property type="match status" value="1"/>
</dbReference>
<dbReference type="Proteomes" id="UP000192445">
    <property type="component" value="Chromosome"/>
</dbReference>
<feature type="transmembrane region" description="Helical" evidence="9">
    <location>
        <begin position="207"/>
        <end position="228"/>
    </location>
</feature>
<feature type="region of interest" description="Disordered" evidence="8">
    <location>
        <begin position="508"/>
        <end position="529"/>
    </location>
</feature>
<feature type="transmembrane region" description="Helical" evidence="9">
    <location>
        <begin position="276"/>
        <end position="301"/>
    </location>
</feature>
<feature type="transmembrane region" description="Helical" evidence="9">
    <location>
        <begin position="145"/>
        <end position="167"/>
    </location>
</feature>
<dbReference type="InterPro" id="IPR020846">
    <property type="entry name" value="MFS_dom"/>
</dbReference>
<dbReference type="KEGG" id="svu:B1H20_09595"/>
<dbReference type="PRINTS" id="PR01036">
    <property type="entry name" value="TCRTETB"/>
</dbReference>
<feature type="transmembrane region" description="Helical" evidence="9">
    <location>
        <begin position="313"/>
        <end position="335"/>
    </location>
</feature>
<comment type="subcellular location">
    <subcellularLocation>
        <location evidence="1">Cell membrane</location>
        <topology evidence="1">Multi-pass membrane protein</topology>
    </subcellularLocation>
</comment>
<proteinExistence type="inferred from homology"/>
<reference evidence="11 12" key="1">
    <citation type="submission" date="2017-03" db="EMBL/GenBank/DDBJ databases">
        <title>Complete Genome Sequence of a natural compounds producer, Streptomyces violaceus S21.</title>
        <authorList>
            <person name="Zhong C."/>
            <person name="Zhao Z."/>
            <person name="Fu J."/>
            <person name="Zong G."/>
            <person name="Qin R."/>
            <person name="Cao G."/>
        </authorList>
    </citation>
    <scope>NUCLEOTIDE SEQUENCE [LARGE SCALE GENOMIC DNA]</scope>
    <source>
        <strain evidence="11 12">S21</strain>
    </source>
</reference>
<gene>
    <name evidence="11" type="ORF">B1H20_09595</name>
</gene>
<dbReference type="SUPFAM" id="SSF103473">
    <property type="entry name" value="MFS general substrate transporter"/>
    <property type="match status" value="1"/>
</dbReference>
<evidence type="ECO:0000256" key="9">
    <source>
        <dbReference type="SAM" id="Phobius"/>
    </source>
</evidence>
<feature type="transmembrane region" description="Helical" evidence="9">
    <location>
        <begin position="234"/>
        <end position="255"/>
    </location>
</feature>
<dbReference type="OrthoDB" id="4082704at2"/>
<comment type="similarity">
    <text evidence="2">Belongs to the major facilitator superfamily. TCR/Tet family.</text>
</comment>
<dbReference type="RefSeq" id="WP_078580562.1">
    <property type="nucleotide sequence ID" value="NZ_CP020570.1"/>
</dbReference>
<evidence type="ECO:0000256" key="6">
    <source>
        <dbReference type="ARBA" id="ARBA00022989"/>
    </source>
</evidence>
<keyword evidence="4" id="KW-1003">Cell membrane</keyword>
<evidence type="ECO:0000256" key="3">
    <source>
        <dbReference type="ARBA" id="ARBA00022448"/>
    </source>
</evidence>
<dbReference type="Pfam" id="PF07690">
    <property type="entry name" value="MFS_1"/>
    <property type="match status" value="1"/>
</dbReference>
<dbReference type="GO" id="GO:0005886">
    <property type="term" value="C:plasma membrane"/>
    <property type="evidence" value="ECO:0007669"/>
    <property type="project" value="UniProtKB-SubCell"/>
</dbReference>
<keyword evidence="5 9" id="KW-0812">Transmembrane</keyword>
<dbReference type="EMBL" id="CP020570">
    <property type="protein sequence ID" value="ARF61628.1"/>
    <property type="molecule type" value="Genomic_DNA"/>
</dbReference>
<dbReference type="GeneID" id="63979791"/>
<feature type="transmembrane region" description="Helical" evidence="9">
    <location>
        <begin position="88"/>
        <end position="106"/>
    </location>
</feature>
<dbReference type="GO" id="GO:0022857">
    <property type="term" value="F:transmembrane transporter activity"/>
    <property type="evidence" value="ECO:0007669"/>
    <property type="project" value="InterPro"/>
</dbReference>
<keyword evidence="3" id="KW-0813">Transport</keyword>
<evidence type="ECO:0000313" key="11">
    <source>
        <dbReference type="EMBL" id="ARF61628.1"/>
    </source>
</evidence>
<dbReference type="AlphaFoldDB" id="A0A1V0U9F1"/>
<dbReference type="InterPro" id="IPR011701">
    <property type="entry name" value="MFS"/>
</dbReference>
<accession>A0A1V0U9F1</accession>
<feature type="transmembrane region" description="Helical" evidence="9">
    <location>
        <begin position="367"/>
        <end position="388"/>
    </location>
</feature>
<evidence type="ECO:0000313" key="12">
    <source>
        <dbReference type="Proteomes" id="UP000192445"/>
    </source>
</evidence>
<dbReference type="PANTHER" id="PTHR23501">
    <property type="entry name" value="MAJOR FACILITATOR SUPERFAMILY"/>
    <property type="match status" value="1"/>
</dbReference>